<comment type="caution">
    <text evidence="2">The sequence shown here is derived from an EMBL/GenBank/DDBJ whole genome shotgun (WGS) entry which is preliminary data.</text>
</comment>
<evidence type="ECO:0000313" key="2">
    <source>
        <dbReference type="EMBL" id="GIY03343.1"/>
    </source>
</evidence>
<protein>
    <submittedName>
        <fullName evidence="2">Uncharacterized protein</fullName>
    </submittedName>
</protein>
<accession>A0AAV4Q109</accession>
<reference evidence="2 3" key="1">
    <citation type="submission" date="2021-06" db="EMBL/GenBank/DDBJ databases">
        <title>Caerostris extrusa draft genome.</title>
        <authorList>
            <person name="Kono N."/>
            <person name="Arakawa K."/>
        </authorList>
    </citation>
    <scope>NUCLEOTIDE SEQUENCE [LARGE SCALE GENOMIC DNA]</scope>
</reference>
<dbReference type="Proteomes" id="UP001054945">
    <property type="component" value="Unassembled WGS sequence"/>
</dbReference>
<organism evidence="2 3">
    <name type="scientific">Caerostris extrusa</name>
    <name type="common">Bark spider</name>
    <name type="synonym">Caerostris bankana</name>
    <dbReference type="NCBI Taxonomy" id="172846"/>
    <lineage>
        <taxon>Eukaryota</taxon>
        <taxon>Metazoa</taxon>
        <taxon>Ecdysozoa</taxon>
        <taxon>Arthropoda</taxon>
        <taxon>Chelicerata</taxon>
        <taxon>Arachnida</taxon>
        <taxon>Araneae</taxon>
        <taxon>Araneomorphae</taxon>
        <taxon>Entelegynae</taxon>
        <taxon>Araneoidea</taxon>
        <taxon>Araneidae</taxon>
        <taxon>Caerostris</taxon>
    </lineage>
</organism>
<proteinExistence type="predicted"/>
<dbReference type="EMBL" id="BPLR01005566">
    <property type="protein sequence ID" value="GIY03343.1"/>
    <property type="molecule type" value="Genomic_DNA"/>
</dbReference>
<feature type="region of interest" description="Disordered" evidence="1">
    <location>
        <begin position="81"/>
        <end position="111"/>
    </location>
</feature>
<evidence type="ECO:0000313" key="3">
    <source>
        <dbReference type="Proteomes" id="UP001054945"/>
    </source>
</evidence>
<feature type="compositionally biased region" description="Pro residues" evidence="1">
    <location>
        <begin position="84"/>
        <end position="95"/>
    </location>
</feature>
<gene>
    <name evidence="2" type="ORF">CEXT_353121</name>
</gene>
<keyword evidence="3" id="KW-1185">Reference proteome</keyword>
<name>A0AAV4Q109_CAEEX</name>
<sequence length="184" mass="20777">MRLHRRPRRPHRMMDYVCRDVCRVPESFVNPYAPRFRQSPPLSSCYPTPNPPSPLVPFLPLSAWVGNDKIRSMMAEDIFSPSPVLHPSPSPPPDPSQILPSELSTTSQSCRPRKLENSFQNHAAFLEPLLHPPQLPPAEESEVLFLITESVRSCYRLPPSFISLHFMPSLFAGFFSGLKDGLTS</sequence>
<evidence type="ECO:0000256" key="1">
    <source>
        <dbReference type="SAM" id="MobiDB-lite"/>
    </source>
</evidence>
<dbReference type="AlphaFoldDB" id="A0AAV4Q109"/>